<reference evidence="1 2" key="1">
    <citation type="submission" date="2018-10" db="EMBL/GenBank/DDBJ databases">
        <title>Genomic Encyclopedia of Archaeal and Bacterial Type Strains, Phase II (KMG-II): from individual species to whole genera.</title>
        <authorList>
            <person name="Goeker M."/>
        </authorList>
    </citation>
    <scope>NUCLEOTIDE SEQUENCE [LARGE SCALE GENOMIC DNA]</scope>
    <source>
        <strain evidence="1 2">DSM 29317</strain>
    </source>
</reference>
<comment type="caution">
    <text evidence="1">The sequence shown here is derived from an EMBL/GenBank/DDBJ whole genome shotgun (WGS) entry which is preliminary data.</text>
</comment>
<name>A0A497ZFR6_9RHOB</name>
<accession>A0A497ZFR6</accession>
<evidence type="ECO:0000313" key="1">
    <source>
        <dbReference type="EMBL" id="RLK07421.1"/>
    </source>
</evidence>
<gene>
    <name evidence="1" type="ORF">CLV75_2544</name>
</gene>
<dbReference type="AlphaFoldDB" id="A0A497ZFR6"/>
<organism evidence="1 2">
    <name type="scientific">Ruegeria conchae</name>
    <dbReference type="NCBI Taxonomy" id="981384"/>
    <lineage>
        <taxon>Bacteria</taxon>
        <taxon>Pseudomonadati</taxon>
        <taxon>Pseudomonadota</taxon>
        <taxon>Alphaproteobacteria</taxon>
        <taxon>Rhodobacterales</taxon>
        <taxon>Roseobacteraceae</taxon>
        <taxon>Ruegeria</taxon>
    </lineage>
</organism>
<keyword evidence="2" id="KW-1185">Reference proteome</keyword>
<evidence type="ECO:0000313" key="2">
    <source>
        <dbReference type="Proteomes" id="UP000271700"/>
    </source>
</evidence>
<sequence>MVSSSAALQDEGIYLENPYRASPITDTDTVPNDDIQQGNLPLNFLIEKQLHFPASFFGKANPFHPQSSWEGIVTSVENGTIRARLHSRDIANDDHIDEVEIDIHQVNTGDRDLVVEGALFYLSTGKISIKGGIPQPSVSIVFRRQPNWTKRDVERRDSISAELLEILHGVD</sequence>
<proteinExistence type="predicted"/>
<protein>
    <submittedName>
        <fullName evidence="1">Uncharacterized protein</fullName>
    </submittedName>
</protein>
<dbReference type="EMBL" id="RCCT01000003">
    <property type="protein sequence ID" value="RLK07421.1"/>
    <property type="molecule type" value="Genomic_DNA"/>
</dbReference>
<dbReference type="Proteomes" id="UP000271700">
    <property type="component" value="Unassembled WGS sequence"/>
</dbReference>
<dbReference type="STRING" id="981384.GCA_000192475_02141"/>